<proteinExistence type="predicted"/>
<feature type="region of interest" description="Disordered" evidence="1">
    <location>
        <begin position="145"/>
        <end position="179"/>
    </location>
</feature>
<organism evidence="3 4">
    <name type="scientific">Intestinimonas massiliensis</name>
    <name type="common">ex Afouda et al. 2020</name>
    <dbReference type="NCBI Taxonomy" id="1673721"/>
    <lineage>
        <taxon>Bacteria</taxon>
        <taxon>Bacillati</taxon>
        <taxon>Bacillota</taxon>
        <taxon>Clostridia</taxon>
        <taxon>Eubacteriales</taxon>
        <taxon>Intestinimonas</taxon>
    </lineage>
</organism>
<keyword evidence="2" id="KW-1133">Transmembrane helix</keyword>
<dbReference type="PROSITE" id="PS51257">
    <property type="entry name" value="PROKAR_LIPOPROTEIN"/>
    <property type="match status" value="1"/>
</dbReference>
<evidence type="ECO:0000313" key="4">
    <source>
        <dbReference type="Proteomes" id="UP001204562"/>
    </source>
</evidence>
<dbReference type="AlphaFoldDB" id="A0AAW5JKJ6"/>
<dbReference type="EMBL" id="JANFYS010000001">
    <property type="protein sequence ID" value="MCQ4769096.1"/>
    <property type="molecule type" value="Genomic_DNA"/>
</dbReference>
<keyword evidence="2" id="KW-0472">Membrane</keyword>
<name>A0AAW5JKJ6_9FIRM</name>
<keyword evidence="2" id="KW-0812">Transmembrane</keyword>
<evidence type="ECO:0000256" key="2">
    <source>
        <dbReference type="SAM" id="Phobius"/>
    </source>
</evidence>
<feature type="transmembrane region" description="Helical" evidence="2">
    <location>
        <begin position="88"/>
        <end position="111"/>
    </location>
</feature>
<comment type="caution">
    <text evidence="3">The sequence shown here is derived from an EMBL/GenBank/DDBJ whole genome shotgun (WGS) entry which is preliminary data.</text>
</comment>
<dbReference type="RefSeq" id="WP_256302954.1">
    <property type="nucleotide sequence ID" value="NZ_JANFYS010000001.1"/>
</dbReference>
<dbReference type="Proteomes" id="UP001204562">
    <property type="component" value="Unassembled WGS sequence"/>
</dbReference>
<feature type="transmembrane region" description="Helical" evidence="2">
    <location>
        <begin position="37"/>
        <end position="58"/>
    </location>
</feature>
<sequence>MKQKSFSSATLLTGVAAFIVFLVAACAAYYTTAGVFVTAQIAAVYAVLGALGALALLFRRKLFALFFYVGCVLGWLSGNFVGGLEGDFAPTAGLICTFGLILLFAVLGGVLEWKAFRRRRRKEQARLERQQKEDAAREEQLIAQQAAKAGAQQTSPSVPGQEAPAAQPPEDDQAAERSF</sequence>
<evidence type="ECO:0000313" key="3">
    <source>
        <dbReference type="EMBL" id="MCQ4769096.1"/>
    </source>
</evidence>
<reference evidence="3" key="1">
    <citation type="submission" date="2022-06" db="EMBL/GenBank/DDBJ databases">
        <title>Isolation of gut microbiota from human fecal samples.</title>
        <authorList>
            <person name="Pamer E.G."/>
            <person name="Barat B."/>
            <person name="Waligurski E."/>
            <person name="Medina S."/>
            <person name="Paddock L."/>
            <person name="Mostad J."/>
        </authorList>
    </citation>
    <scope>NUCLEOTIDE SEQUENCE</scope>
    <source>
        <strain evidence="3">DFI.9.91</strain>
    </source>
</reference>
<gene>
    <name evidence="3" type="ORF">NE579_01275</name>
</gene>
<feature type="transmembrane region" description="Helical" evidence="2">
    <location>
        <begin position="65"/>
        <end position="82"/>
    </location>
</feature>
<accession>A0AAW5JKJ6</accession>
<protein>
    <submittedName>
        <fullName evidence="3">Uncharacterized protein</fullName>
    </submittedName>
</protein>
<evidence type="ECO:0000256" key="1">
    <source>
        <dbReference type="SAM" id="MobiDB-lite"/>
    </source>
</evidence>